<evidence type="ECO:0000313" key="2">
    <source>
        <dbReference type="EMBL" id="OMP06283.1"/>
    </source>
</evidence>
<dbReference type="AlphaFoldDB" id="A0A1R3KGS0"/>
<dbReference type="EMBL" id="AWWV01004969">
    <property type="protein sequence ID" value="OMP06283.1"/>
    <property type="molecule type" value="Genomic_DNA"/>
</dbReference>
<gene>
    <name evidence="2" type="ORF">CCACVL1_01638</name>
</gene>
<organism evidence="2 3">
    <name type="scientific">Corchorus capsularis</name>
    <name type="common">Jute</name>
    <dbReference type="NCBI Taxonomy" id="210143"/>
    <lineage>
        <taxon>Eukaryota</taxon>
        <taxon>Viridiplantae</taxon>
        <taxon>Streptophyta</taxon>
        <taxon>Embryophyta</taxon>
        <taxon>Tracheophyta</taxon>
        <taxon>Spermatophyta</taxon>
        <taxon>Magnoliopsida</taxon>
        <taxon>eudicotyledons</taxon>
        <taxon>Gunneridae</taxon>
        <taxon>Pentapetalae</taxon>
        <taxon>rosids</taxon>
        <taxon>malvids</taxon>
        <taxon>Malvales</taxon>
        <taxon>Malvaceae</taxon>
        <taxon>Grewioideae</taxon>
        <taxon>Apeibeae</taxon>
        <taxon>Corchorus</taxon>
    </lineage>
</organism>
<dbReference type="Gramene" id="OMP06283">
    <property type="protein sequence ID" value="OMP06283"/>
    <property type="gene ID" value="CCACVL1_01638"/>
</dbReference>
<proteinExistence type="predicted"/>
<dbReference type="OrthoDB" id="1305435at2759"/>
<sequence>MDDNRWKDIQRKAVSTIRLSLTTEIKYDVLDVKTPKELMDKLESIYMSKSITNMLCLKRELFGLKMKVGTSLRAHLNEFNILVTQLASVDEVMKEVDKAVLLINSLTERYDPVIRALMVGRKTLSLQDVTSAIFEYDRLKETEKKDEENGALMVERGRTNGRDYKDEARSKAYCKKLKEDLGDLMKSKEKNNGGVNVAAADNEEYSDEDVVLMVQEEKKDTRDIVKMLGNVRYVPNFTRNLISFGKLDSLGYGYSCRCGGLKITKGSMIVMKGVKNSKNLYELIGSTIRGDGSAIKILDDEMQCDIIKIGNLVHKKAARKSAATTGGVKKPHSYRPGTVALRGLSVKLPQDFKDKYKSLVVEKYGQEAAETAQFDANVWKSAGGVRKRGQLYGLGYLQNFKRLHGSSSSTNTEAPTNASSQQTVLSNEAIQELFKKNLDEQLPRHLQALGYKPIDPPTSGGTEVPSSTVAVNQGGGSENIEAGTSSPNDPIQHRVSEGNEANVLDDNEGSRDDGDIGRRW</sequence>
<evidence type="ECO:0000256" key="1">
    <source>
        <dbReference type="SAM" id="MobiDB-lite"/>
    </source>
</evidence>
<dbReference type="STRING" id="210143.A0A1R3KGS0"/>
<keyword evidence="3" id="KW-1185">Reference proteome</keyword>
<feature type="region of interest" description="Disordered" evidence="1">
    <location>
        <begin position="450"/>
        <end position="520"/>
    </location>
</feature>
<dbReference type="Proteomes" id="UP000188268">
    <property type="component" value="Unassembled WGS sequence"/>
</dbReference>
<comment type="caution">
    <text evidence="2">The sequence shown here is derived from an EMBL/GenBank/DDBJ whole genome shotgun (WGS) entry which is preliminary data.</text>
</comment>
<evidence type="ECO:0000313" key="3">
    <source>
        <dbReference type="Proteomes" id="UP000188268"/>
    </source>
</evidence>
<feature type="compositionally biased region" description="Basic and acidic residues" evidence="1">
    <location>
        <begin position="508"/>
        <end position="520"/>
    </location>
</feature>
<feature type="compositionally biased region" description="Polar residues" evidence="1">
    <location>
        <begin position="459"/>
        <end position="471"/>
    </location>
</feature>
<protein>
    <recommendedName>
        <fullName evidence="4">Zinc finger, CCHC-type</fullName>
    </recommendedName>
</protein>
<name>A0A1R3KGS0_COCAP</name>
<accession>A0A1R3KGS0</accession>
<evidence type="ECO:0008006" key="4">
    <source>
        <dbReference type="Google" id="ProtNLM"/>
    </source>
</evidence>
<reference evidence="2 3" key="1">
    <citation type="submission" date="2013-09" db="EMBL/GenBank/DDBJ databases">
        <title>Corchorus capsularis genome sequencing.</title>
        <authorList>
            <person name="Alam M."/>
            <person name="Haque M.S."/>
            <person name="Islam M.S."/>
            <person name="Emdad E.M."/>
            <person name="Islam M.M."/>
            <person name="Ahmed B."/>
            <person name="Halim A."/>
            <person name="Hossen Q.M.M."/>
            <person name="Hossain M.Z."/>
            <person name="Ahmed R."/>
            <person name="Khan M.M."/>
            <person name="Islam R."/>
            <person name="Rashid M.M."/>
            <person name="Khan S.A."/>
            <person name="Rahman M.S."/>
            <person name="Alam M."/>
        </authorList>
    </citation>
    <scope>NUCLEOTIDE SEQUENCE [LARGE SCALE GENOMIC DNA]</scope>
    <source>
        <strain evidence="3">cv. CVL-1</strain>
        <tissue evidence="2">Whole seedling</tissue>
    </source>
</reference>
<dbReference type="Pfam" id="PF14223">
    <property type="entry name" value="Retrotran_gag_2"/>
    <property type="match status" value="1"/>
</dbReference>